<dbReference type="PANTHER" id="PTHR33415:SF4">
    <property type="entry name" value="DCL PROTEIN (DUF3223)"/>
    <property type="match status" value="1"/>
</dbReference>
<keyword evidence="2" id="KW-1185">Reference proteome</keyword>
<gene>
    <name evidence="1" type="ORF">VFH_II167480</name>
</gene>
<dbReference type="PANTHER" id="PTHR33415">
    <property type="entry name" value="PROTEIN EMBRYO DEFECTIVE 514"/>
    <property type="match status" value="1"/>
</dbReference>
<dbReference type="AlphaFoldDB" id="A0AAV0ZSA7"/>
<dbReference type="InterPro" id="IPR044673">
    <property type="entry name" value="DCL-like"/>
</dbReference>
<dbReference type="GO" id="GO:0009507">
    <property type="term" value="C:chloroplast"/>
    <property type="evidence" value="ECO:0007669"/>
    <property type="project" value="TreeGrafter"/>
</dbReference>
<reference evidence="1 2" key="1">
    <citation type="submission" date="2023-01" db="EMBL/GenBank/DDBJ databases">
        <authorList>
            <person name="Kreplak J."/>
        </authorList>
    </citation>
    <scope>NUCLEOTIDE SEQUENCE [LARGE SCALE GENOMIC DNA]</scope>
</reference>
<dbReference type="EMBL" id="OX451737">
    <property type="protein sequence ID" value="CAI8599280.1"/>
    <property type="molecule type" value="Genomic_DNA"/>
</dbReference>
<name>A0AAV0ZSA7_VICFA</name>
<dbReference type="Gene3D" id="3.10.450.40">
    <property type="match status" value="1"/>
</dbReference>
<dbReference type="GO" id="GO:0009658">
    <property type="term" value="P:chloroplast organization"/>
    <property type="evidence" value="ECO:0007669"/>
    <property type="project" value="TreeGrafter"/>
</dbReference>
<sequence>MAAPHLLKQALLLRSCIHTYKHFTVRAVAARPRLWCSTAILPPSEKPNGNKLNSVNNTLNLRRGHYSSSSVRLEDEPEYRKWKDKEDEILNDIEPIHLLTKEILHSPRYMDGGRLTVEDEKIVVEKLLAYHPHSDDKMGCGLESIMLPNSENGWVGLTCMTKLLPLKSLLIPTSGLLWKVMCNL</sequence>
<accession>A0AAV0ZSA7</accession>
<dbReference type="Pfam" id="PF11523">
    <property type="entry name" value="DUF3223"/>
    <property type="match status" value="1"/>
</dbReference>
<proteinExistence type="predicted"/>
<protein>
    <recommendedName>
        <fullName evidence="3">Protein DCL, chloroplastic</fullName>
    </recommendedName>
</protein>
<evidence type="ECO:0000313" key="1">
    <source>
        <dbReference type="EMBL" id="CAI8599280.1"/>
    </source>
</evidence>
<evidence type="ECO:0008006" key="3">
    <source>
        <dbReference type="Google" id="ProtNLM"/>
    </source>
</evidence>
<dbReference type="Proteomes" id="UP001157006">
    <property type="component" value="Chromosome 2"/>
</dbReference>
<organism evidence="1 2">
    <name type="scientific">Vicia faba</name>
    <name type="common">Broad bean</name>
    <name type="synonym">Faba vulgaris</name>
    <dbReference type="NCBI Taxonomy" id="3906"/>
    <lineage>
        <taxon>Eukaryota</taxon>
        <taxon>Viridiplantae</taxon>
        <taxon>Streptophyta</taxon>
        <taxon>Embryophyta</taxon>
        <taxon>Tracheophyta</taxon>
        <taxon>Spermatophyta</taxon>
        <taxon>Magnoliopsida</taxon>
        <taxon>eudicotyledons</taxon>
        <taxon>Gunneridae</taxon>
        <taxon>Pentapetalae</taxon>
        <taxon>rosids</taxon>
        <taxon>fabids</taxon>
        <taxon>Fabales</taxon>
        <taxon>Fabaceae</taxon>
        <taxon>Papilionoideae</taxon>
        <taxon>50 kb inversion clade</taxon>
        <taxon>NPAAA clade</taxon>
        <taxon>Hologalegina</taxon>
        <taxon>IRL clade</taxon>
        <taxon>Fabeae</taxon>
        <taxon>Vicia</taxon>
    </lineage>
</organism>
<evidence type="ECO:0000313" key="2">
    <source>
        <dbReference type="Proteomes" id="UP001157006"/>
    </source>
</evidence>
<dbReference type="GO" id="GO:1901259">
    <property type="term" value="P:chloroplast rRNA processing"/>
    <property type="evidence" value="ECO:0007669"/>
    <property type="project" value="TreeGrafter"/>
</dbReference>